<dbReference type="EMBL" id="QRYC01000031">
    <property type="protein sequence ID" value="RGU54417.1"/>
    <property type="molecule type" value="Genomic_DNA"/>
</dbReference>
<dbReference type="EMBL" id="QSCO01000012">
    <property type="protein sequence ID" value="RGY06512.1"/>
    <property type="molecule type" value="Genomic_DNA"/>
</dbReference>
<dbReference type="Proteomes" id="UP000284434">
    <property type="component" value="Unassembled WGS sequence"/>
</dbReference>
<dbReference type="AlphaFoldDB" id="A0A412TKS5"/>
<accession>A0A412TKS5</accession>
<evidence type="ECO:0000259" key="1">
    <source>
        <dbReference type="Pfam" id="PF10543"/>
    </source>
</evidence>
<gene>
    <name evidence="2" type="ORF">DWW57_16225</name>
    <name evidence="3" type="ORF">DXA53_10045</name>
</gene>
<evidence type="ECO:0000313" key="5">
    <source>
        <dbReference type="Proteomes" id="UP000284434"/>
    </source>
</evidence>
<name>A0A412TKS5_9BACT</name>
<comment type="caution">
    <text evidence="2">The sequence shown here is derived from an EMBL/GenBank/DDBJ whole genome shotgun (WGS) entry which is preliminary data.</text>
</comment>
<dbReference type="Proteomes" id="UP000284243">
    <property type="component" value="Unassembled WGS sequence"/>
</dbReference>
<reference evidence="4 5" key="1">
    <citation type="submission" date="2018-08" db="EMBL/GenBank/DDBJ databases">
        <title>A genome reference for cultivated species of the human gut microbiota.</title>
        <authorList>
            <person name="Zou Y."/>
            <person name="Xue W."/>
            <person name="Luo G."/>
        </authorList>
    </citation>
    <scope>NUCLEOTIDE SEQUENCE [LARGE SCALE GENOMIC DNA]</scope>
    <source>
        <strain evidence="2 4">AF16-14</strain>
        <strain evidence="3 5">OF03-11</strain>
    </source>
</reference>
<organism evidence="2 4">
    <name type="scientific">Odoribacter splanchnicus</name>
    <dbReference type="NCBI Taxonomy" id="28118"/>
    <lineage>
        <taxon>Bacteria</taxon>
        <taxon>Pseudomonadati</taxon>
        <taxon>Bacteroidota</taxon>
        <taxon>Bacteroidia</taxon>
        <taxon>Bacteroidales</taxon>
        <taxon>Odoribacteraceae</taxon>
        <taxon>Odoribacter</taxon>
    </lineage>
</organism>
<dbReference type="RefSeq" id="WP_087394174.1">
    <property type="nucleotide sequence ID" value="NZ_JADMSC010000001.1"/>
</dbReference>
<dbReference type="Pfam" id="PF10543">
    <property type="entry name" value="ORF6N"/>
    <property type="match status" value="1"/>
</dbReference>
<sequence>MNQLELIQSKIYEIRGQRVMLDFDLAELYQVETRVLNQAVKRNIDRFPEDFMFQVTAEEWVVISSQFVMTSRNKRPKSALPLAFTEHGVVMLSSVLRSDIAVQTSVLITRAFVAMRQIIANSPVIMSAQLQKEMKELKEYIEDVFADPNDINEDTRMQIELINQVLAELQVHKKLSEKTRRPIGFILPKED</sequence>
<feature type="domain" description="KilA-N DNA-binding" evidence="1">
    <location>
        <begin position="9"/>
        <end position="95"/>
    </location>
</feature>
<evidence type="ECO:0000313" key="3">
    <source>
        <dbReference type="EMBL" id="RGY06512.1"/>
    </source>
</evidence>
<evidence type="ECO:0000313" key="4">
    <source>
        <dbReference type="Proteomes" id="UP000284243"/>
    </source>
</evidence>
<dbReference type="InterPro" id="IPR018873">
    <property type="entry name" value="KilA-N_DNA-bd_domain"/>
</dbReference>
<evidence type="ECO:0000313" key="2">
    <source>
        <dbReference type="EMBL" id="RGU54417.1"/>
    </source>
</evidence>
<protein>
    <submittedName>
        <fullName evidence="2">ORF6N domain-containing protein</fullName>
    </submittedName>
</protein>
<proteinExistence type="predicted"/>